<dbReference type="InterPro" id="IPR029063">
    <property type="entry name" value="SAM-dependent_MTases_sf"/>
</dbReference>
<feature type="binding site" evidence="6">
    <location>
        <position position="90"/>
    </location>
    <ligand>
        <name>S-adenosyl-L-methionine</name>
        <dbReference type="ChEBI" id="CHEBI:59789"/>
    </ligand>
</feature>
<keyword evidence="2 6" id="KW-0698">rRNA processing</keyword>
<comment type="similarity">
    <text evidence="6">Belongs to the methyltransferase superfamily. RNA methyltransferase RsmG family.</text>
</comment>
<keyword evidence="3 6" id="KW-0489">Methyltransferase</keyword>
<evidence type="ECO:0000256" key="6">
    <source>
        <dbReference type="HAMAP-Rule" id="MF_00074"/>
    </source>
</evidence>
<evidence type="ECO:0000313" key="9">
    <source>
        <dbReference type="Proteomes" id="UP001236585"/>
    </source>
</evidence>
<dbReference type="EMBL" id="CP126981">
    <property type="protein sequence ID" value="WIM90386.1"/>
    <property type="molecule type" value="Genomic_DNA"/>
</dbReference>
<comment type="caution">
    <text evidence="6">Lacks conserved residue(s) required for the propagation of feature annotation.</text>
</comment>
<accession>A0ABY8W4T9</accession>
<feature type="region of interest" description="Disordered" evidence="7">
    <location>
        <begin position="222"/>
        <end position="242"/>
    </location>
</feature>
<dbReference type="Proteomes" id="UP001236585">
    <property type="component" value="Chromosome"/>
</dbReference>
<evidence type="ECO:0000256" key="7">
    <source>
        <dbReference type="SAM" id="MobiDB-lite"/>
    </source>
</evidence>
<dbReference type="SUPFAM" id="SSF53335">
    <property type="entry name" value="S-adenosyl-L-methionine-dependent methyltransferases"/>
    <property type="match status" value="1"/>
</dbReference>
<dbReference type="RefSeq" id="WP_285191156.1">
    <property type="nucleotide sequence ID" value="NZ_CP126981.1"/>
</dbReference>
<dbReference type="GO" id="GO:0008168">
    <property type="term" value="F:methyltransferase activity"/>
    <property type="evidence" value="ECO:0007669"/>
    <property type="project" value="UniProtKB-KW"/>
</dbReference>
<evidence type="ECO:0000256" key="4">
    <source>
        <dbReference type="ARBA" id="ARBA00022679"/>
    </source>
</evidence>
<dbReference type="InterPro" id="IPR003682">
    <property type="entry name" value="rRNA_ssu_MeTfrase_G"/>
</dbReference>
<sequence>MFHVKHVDSRDAATPVIPAAPSAAATIFGDRLPLAERYAKLLATAGVEWGLLGPREVDRIWDRHVLNCAVVSELVEDDDRIVDIGTGAGLPGLPMVIAKPGLQVVLVESLLRRTEFLRMVVDDLGLEVAVLRGRAEDAEVRDAAGGADAVTSRAVAPLDKLARWSIPLLRTGGRLVAIKGERAPDEVREHRRVMAKLGAADARVVECGVSLLSPPTTVVVARRDKPDAVRKPSRRRSSRESL</sequence>
<proteinExistence type="inferred from homology"/>
<evidence type="ECO:0000256" key="5">
    <source>
        <dbReference type="ARBA" id="ARBA00022691"/>
    </source>
</evidence>
<protein>
    <recommendedName>
        <fullName evidence="6">Ribosomal RNA small subunit methyltransferase G</fullName>
        <ecNumber evidence="6">2.1.1.-</ecNumber>
    </recommendedName>
    <alternativeName>
        <fullName evidence="6">16S rRNA 7-methylguanosine methyltransferase</fullName>
        <shortName evidence="6">16S rRNA m7G methyltransferase</shortName>
    </alternativeName>
</protein>
<evidence type="ECO:0000256" key="1">
    <source>
        <dbReference type="ARBA" id="ARBA00022490"/>
    </source>
</evidence>
<gene>
    <name evidence="6 8" type="primary">rsmG</name>
    <name evidence="8" type="ORF">PT015_17500</name>
</gene>
<feature type="binding site" evidence="6">
    <location>
        <position position="85"/>
    </location>
    <ligand>
        <name>S-adenosyl-L-methionine</name>
        <dbReference type="ChEBI" id="CHEBI:59789"/>
    </ligand>
</feature>
<feature type="compositionally biased region" description="Basic residues" evidence="7">
    <location>
        <begin position="231"/>
        <end position="242"/>
    </location>
</feature>
<dbReference type="GO" id="GO:0032259">
    <property type="term" value="P:methylation"/>
    <property type="evidence" value="ECO:0007669"/>
    <property type="project" value="UniProtKB-KW"/>
</dbReference>
<dbReference type="EC" id="2.1.1.-" evidence="6"/>
<dbReference type="CDD" id="cd02440">
    <property type="entry name" value="AdoMet_MTases"/>
    <property type="match status" value="1"/>
</dbReference>
<keyword evidence="5 6" id="KW-0949">S-adenosyl-L-methionine</keyword>
<dbReference type="PANTHER" id="PTHR31760">
    <property type="entry name" value="S-ADENOSYL-L-METHIONINE-DEPENDENT METHYLTRANSFERASES SUPERFAMILY PROTEIN"/>
    <property type="match status" value="1"/>
</dbReference>
<comment type="subcellular location">
    <subcellularLocation>
        <location evidence="6">Cytoplasm</location>
    </subcellularLocation>
</comment>
<dbReference type="NCBIfam" id="TIGR00138">
    <property type="entry name" value="rsmG_gidB"/>
    <property type="match status" value="1"/>
</dbReference>
<evidence type="ECO:0000256" key="2">
    <source>
        <dbReference type="ARBA" id="ARBA00022552"/>
    </source>
</evidence>
<keyword evidence="1 6" id="KW-0963">Cytoplasm</keyword>
<dbReference type="Pfam" id="PF02527">
    <property type="entry name" value="GidB"/>
    <property type="match status" value="1"/>
</dbReference>
<feature type="binding site" evidence="6">
    <location>
        <position position="153"/>
    </location>
    <ligand>
        <name>S-adenosyl-L-methionine</name>
        <dbReference type="ChEBI" id="CHEBI:59789"/>
    </ligand>
</feature>
<organism evidence="8 9">
    <name type="scientific">Candidatus Mycobacterium wuenschmannii</name>
    <dbReference type="NCBI Taxonomy" id="3027808"/>
    <lineage>
        <taxon>Bacteria</taxon>
        <taxon>Bacillati</taxon>
        <taxon>Actinomycetota</taxon>
        <taxon>Actinomycetes</taxon>
        <taxon>Mycobacteriales</taxon>
        <taxon>Mycobacteriaceae</taxon>
        <taxon>Mycobacterium</taxon>
    </lineage>
</organism>
<evidence type="ECO:0000313" key="8">
    <source>
        <dbReference type="EMBL" id="WIM90386.1"/>
    </source>
</evidence>
<feature type="binding site" evidence="6">
    <location>
        <begin position="135"/>
        <end position="136"/>
    </location>
    <ligand>
        <name>S-adenosyl-L-methionine</name>
        <dbReference type="ChEBI" id="CHEBI:59789"/>
    </ligand>
</feature>
<reference evidence="8 9" key="1">
    <citation type="journal article" date="2023" name="Microbiol. Resour. Announc.">
        <title>Complete Genome Sequence of Mycobacterium wuenschmanii, a novel Nontuberculous Mycobacterium Isolated from a captive population of Amazon Milk Frogs.</title>
        <authorList>
            <person name="Hicks J."/>
            <person name="Zeineldin M."/>
            <person name="Ward H."/>
            <person name="Wuenschmann A."/>
            <person name="Camp P."/>
            <person name="Farrell D."/>
            <person name="Lehman K."/>
            <person name="Thacker T."/>
            <person name="Cuthbert E."/>
        </authorList>
    </citation>
    <scope>NUCLEOTIDE SEQUENCE [LARGE SCALE GENOMIC DNA]</scope>
    <source>
        <strain evidence="8 9">Wuenschmanii</strain>
    </source>
</reference>
<keyword evidence="9" id="KW-1185">Reference proteome</keyword>
<dbReference type="PIRSF" id="PIRSF003078">
    <property type="entry name" value="GidB"/>
    <property type="match status" value="1"/>
</dbReference>
<dbReference type="HAMAP" id="MF_00074">
    <property type="entry name" value="16SrRNA_methyltr_G"/>
    <property type="match status" value="1"/>
</dbReference>
<evidence type="ECO:0000256" key="3">
    <source>
        <dbReference type="ARBA" id="ARBA00022603"/>
    </source>
</evidence>
<name>A0ABY8W4T9_9MYCO</name>
<keyword evidence="4 6" id="KW-0808">Transferase</keyword>
<dbReference type="PANTHER" id="PTHR31760:SF0">
    <property type="entry name" value="S-ADENOSYL-L-METHIONINE-DEPENDENT METHYLTRANSFERASES SUPERFAMILY PROTEIN"/>
    <property type="match status" value="1"/>
</dbReference>
<comment type="function">
    <text evidence="6">Specifically methylates the N7 position of a guanine in 16S rRNA.</text>
</comment>
<dbReference type="Gene3D" id="3.40.50.150">
    <property type="entry name" value="Vaccinia Virus protein VP39"/>
    <property type="match status" value="1"/>
</dbReference>